<sequence>MTSARAQYANAIPRRRLVGWVLLLILGSLLALPAHAAPRLATLDWTLAETLVAIGAPPVAAGQVDSYHAWVGEPRLPKQTADLGLRTQPNLERLAALAPDRILISPMFANLSPRLSRIAPVSNMALYQPGDDTWQRLQTLTREVGELAGRDAAAEALINDTQDHLARLRRRLPEEMSPLVIVQFMDERHVRVFGAGGLYQAVLEQLGIDNAWQGDANAWGFALVGFEALARQEGRLVVVEPFPAGVRQRLAESTLWQHQPSVRAGTSLTLPPVWSFGALPSAQRFAEELVTALEETVDAH</sequence>
<dbReference type="EMBL" id="PNRG01000001">
    <property type="protein sequence ID" value="PMR82873.1"/>
    <property type="molecule type" value="Genomic_DNA"/>
</dbReference>
<evidence type="ECO:0000256" key="1">
    <source>
        <dbReference type="ARBA" id="ARBA00004196"/>
    </source>
</evidence>
<dbReference type="Proteomes" id="UP000235547">
    <property type="component" value="Unassembled WGS sequence"/>
</dbReference>
<dbReference type="Gene3D" id="3.40.50.1980">
    <property type="entry name" value="Nitrogenase molybdenum iron protein domain"/>
    <property type="match status" value="2"/>
</dbReference>
<gene>
    <name evidence="7" type="ORF">C1H70_01025</name>
</gene>
<evidence type="ECO:0000313" key="7">
    <source>
        <dbReference type="EMBL" id="PMR82873.1"/>
    </source>
</evidence>
<keyword evidence="4" id="KW-0406">Ion transport</keyword>
<dbReference type="GO" id="GO:1901678">
    <property type="term" value="P:iron coordination entity transport"/>
    <property type="evidence" value="ECO:0007669"/>
    <property type="project" value="UniProtKB-ARBA"/>
</dbReference>
<keyword evidence="3" id="KW-0813">Transport</keyword>
<dbReference type="CDD" id="cd01146">
    <property type="entry name" value="FhuD"/>
    <property type="match status" value="1"/>
</dbReference>
<dbReference type="OrthoDB" id="6160519at2"/>
<dbReference type="PRINTS" id="PR01715">
    <property type="entry name" value="FERRIBNDNGPP"/>
</dbReference>
<evidence type="ECO:0000256" key="2">
    <source>
        <dbReference type="ARBA" id="ARBA00008814"/>
    </source>
</evidence>
<evidence type="ECO:0000256" key="5">
    <source>
        <dbReference type="ARBA" id="ARBA00022729"/>
    </source>
</evidence>
<accession>A0A2N7UR09</accession>
<comment type="caution">
    <text evidence="7">The sequence shown here is derived from an EMBL/GenBank/DDBJ whole genome shotgun (WGS) entry which is preliminary data.</text>
</comment>
<evidence type="ECO:0000313" key="8">
    <source>
        <dbReference type="Proteomes" id="UP000235547"/>
    </source>
</evidence>
<name>A0A2N7UR09_9GAMM</name>
<evidence type="ECO:0000256" key="4">
    <source>
        <dbReference type="ARBA" id="ARBA00022496"/>
    </source>
</evidence>
<dbReference type="GO" id="GO:0030288">
    <property type="term" value="C:outer membrane-bounded periplasmic space"/>
    <property type="evidence" value="ECO:0007669"/>
    <property type="project" value="TreeGrafter"/>
</dbReference>
<comment type="subcellular location">
    <subcellularLocation>
        <location evidence="1">Cell envelope</location>
    </subcellularLocation>
</comment>
<reference evidence="7 8" key="1">
    <citation type="submission" date="2018-01" db="EMBL/GenBank/DDBJ databases">
        <title>Halomonas endophytica sp. nov., isolated from storage liquid in the stems of Populus euphratica.</title>
        <authorList>
            <person name="Chen C."/>
        </authorList>
    </citation>
    <scope>NUCLEOTIDE SEQUENCE [LARGE SCALE GENOMIC DNA]</scope>
    <source>
        <strain evidence="7 8">BZ-SZ-XJ27</strain>
    </source>
</reference>
<evidence type="ECO:0000256" key="3">
    <source>
        <dbReference type="ARBA" id="ARBA00022448"/>
    </source>
</evidence>
<dbReference type="InterPro" id="IPR051313">
    <property type="entry name" value="Bact_iron-sidero_bind"/>
</dbReference>
<dbReference type="PROSITE" id="PS50983">
    <property type="entry name" value="FE_B12_PBP"/>
    <property type="match status" value="1"/>
</dbReference>
<dbReference type="AlphaFoldDB" id="A0A2N7UR09"/>
<feature type="domain" description="Fe/B12 periplasmic-binding" evidence="6">
    <location>
        <begin position="39"/>
        <end position="300"/>
    </location>
</feature>
<organism evidence="7 8">
    <name type="scientific">Halomonas urumqiensis</name>
    <dbReference type="NCBI Taxonomy" id="1684789"/>
    <lineage>
        <taxon>Bacteria</taxon>
        <taxon>Pseudomonadati</taxon>
        <taxon>Pseudomonadota</taxon>
        <taxon>Gammaproteobacteria</taxon>
        <taxon>Oceanospirillales</taxon>
        <taxon>Halomonadaceae</taxon>
        <taxon>Halomonas</taxon>
    </lineage>
</organism>
<dbReference type="SUPFAM" id="SSF53807">
    <property type="entry name" value="Helical backbone' metal receptor"/>
    <property type="match status" value="1"/>
</dbReference>
<dbReference type="RefSeq" id="WP_102586467.1">
    <property type="nucleotide sequence ID" value="NZ_BNAE01000004.1"/>
</dbReference>
<comment type="similarity">
    <text evidence="2">Belongs to the bacterial solute-binding protein 8 family.</text>
</comment>
<protein>
    <submittedName>
        <fullName evidence="7">ABC transporter substrate-binding protein</fullName>
    </submittedName>
</protein>
<dbReference type="PANTHER" id="PTHR30532:SF1">
    <property type="entry name" value="IRON(3+)-HYDROXAMATE-BINDING PROTEIN FHUD"/>
    <property type="match status" value="1"/>
</dbReference>
<proteinExistence type="inferred from homology"/>
<dbReference type="InterPro" id="IPR002491">
    <property type="entry name" value="ABC_transptr_periplasmic_BD"/>
</dbReference>
<keyword evidence="4" id="KW-0410">Iron transport</keyword>
<keyword evidence="4" id="KW-0408">Iron</keyword>
<dbReference type="Pfam" id="PF01497">
    <property type="entry name" value="Peripla_BP_2"/>
    <property type="match status" value="1"/>
</dbReference>
<evidence type="ECO:0000259" key="6">
    <source>
        <dbReference type="PROSITE" id="PS50983"/>
    </source>
</evidence>
<keyword evidence="8" id="KW-1185">Reference proteome</keyword>
<keyword evidence="5" id="KW-0732">Signal</keyword>
<dbReference type="PANTHER" id="PTHR30532">
    <property type="entry name" value="IRON III DICITRATE-BINDING PERIPLASMIC PROTEIN"/>
    <property type="match status" value="1"/>
</dbReference>